<dbReference type="InterPro" id="IPR000073">
    <property type="entry name" value="AB_hydrolase_1"/>
</dbReference>
<sequence>MSTDHRFPKKVAQVLGRSVAYIEEGEGDPIVLLHGNPTSSYLWRNVIPGLMGSGRVIVPDLIGQGDSEKLPEAEAAQGYTFELAYNHVEGLLVELGATSNVTLVIHDWGSAIGFHWARMHPDAVRGIAYMEGIVRPVEWEQWPEAAQGIFKGFRSEKGEDLILNRNMFIEAVLPTSIMRTLSEEEMNAYRAPFLRPEDRYPTLNWPRQIPISGEPPHMVELVQAYADFMTQAPFPKLFINAEPGSILVGEQREFCRSWPNQQEVTVKGLHFIQEDSGPEIGAAVADWLADI</sequence>
<feature type="domain" description="AB hydrolase-1" evidence="2">
    <location>
        <begin position="29"/>
        <end position="275"/>
    </location>
</feature>
<evidence type="ECO:0000313" key="3">
    <source>
        <dbReference type="EMBL" id="GHD28256.1"/>
    </source>
</evidence>
<evidence type="ECO:0000256" key="1">
    <source>
        <dbReference type="ARBA" id="ARBA00022801"/>
    </source>
</evidence>
<evidence type="ECO:0000313" key="4">
    <source>
        <dbReference type="Proteomes" id="UP000644693"/>
    </source>
</evidence>
<reference evidence="3" key="2">
    <citation type="submission" date="2020-09" db="EMBL/GenBank/DDBJ databases">
        <authorList>
            <person name="Sun Q."/>
            <person name="Kim S."/>
        </authorList>
    </citation>
    <scope>NUCLEOTIDE SEQUENCE</scope>
    <source>
        <strain evidence="3">KCTC 23430</strain>
    </source>
</reference>
<dbReference type="NCBIfam" id="NF002938">
    <property type="entry name" value="PRK03592.1"/>
    <property type="match status" value="1"/>
</dbReference>
<proteinExistence type="predicted"/>
<organism evidence="3 4">
    <name type="scientific">Parahalioglobus pacificus</name>
    <dbReference type="NCBI Taxonomy" id="930806"/>
    <lineage>
        <taxon>Bacteria</taxon>
        <taxon>Pseudomonadati</taxon>
        <taxon>Pseudomonadota</taxon>
        <taxon>Gammaproteobacteria</taxon>
        <taxon>Cellvibrionales</taxon>
        <taxon>Halieaceae</taxon>
        <taxon>Parahalioglobus</taxon>
    </lineage>
</organism>
<dbReference type="InterPro" id="IPR029058">
    <property type="entry name" value="AB_hydrolase_fold"/>
</dbReference>
<gene>
    <name evidence="3" type="primary">dhaA</name>
    <name evidence="3" type="ORF">GCM10007053_07460</name>
</gene>
<evidence type="ECO:0000259" key="2">
    <source>
        <dbReference type="Pfam" id="PF00561"/>
    </source>
</evidence>
<keyword evidence="1" id="KW-0378">Hydrolase</keyword>
<dbReference type="RefSeq" id="WP_189475247.1">
    <property type="nucleotide sequence ID" value="NZ_BMYM01000001.1"/>
</dbReference>
<dbReference type="EMBL" id="BMYM01000001">
    <property type="protein sequence ID" value="GHD28256.1"/>
    <property type="molecule type" value="Genomic_DNA"/>
</dbReference>
<comment type="caution">
    <text evidence="3">The sequence shown here is derived from an EMBL/GenBank/DDBJ whole genome shotgun (WGS) entry which is preliminary data.</text>
</comment>
<dbReference type="Gene3D" id="3.40.50.1820">
    <property type="entry name" value="alpha/beta hydrolase"/>
    <property type="match status" value="1"/>
</dbReference>
<dbReference type="GO" id="GO:0016787">
    <property type="term" value="F:hydrolase activity"/>
    <property type="evidence" value="ECO:0007669"/>
    <property type="project" value="UniProtKB-KW"/>
</dbReference>
<dbReference type="Proteomes" id="UP000644693">
    <property type="component" value="Unassembled WGS sequence"/>
</dbReference>
<dbReference type="AlphaFoldDB" id="A0A918XEA9"/>
<dbReference type="InterPro" id="IPR000639">
    <property type="entry name" value="Epox_hydrolase-like"/>
</dbReference>
<keyword evidence="4" id="KW-1185">Reference proteome</keyword>
<accession>A0A918XEA9</accession>
<dbReference type="PANTHER" id="PTHR43329">
    <property type="entry name" value="EPOXIDE HYDROLASE"/>
    <property type="match status" value="1"/>
</dbReference>
<reference evidence="3" key="1">
    <citation type="journal article" date="2014" name="Int. J. Syst. Evol. Microbiol.">
        <title>Complete genome sequence of Corynebacterium casei LMG S-19264T (=DSM 44701T), isolated from a smear-ripened cheese.</title>
        <authorList>
            <consortium name="US DOE Joint Genome Institute (JGI-PGF)"/>
            <person name="Walter F."/>
            <person name="Albersmeier A."/>
            <person name="Kalinowski J."/>
            <person name="Ruckert C."/>
        </authorList>
    </citation>
    <scope>NUCLEOTIDE SEQUENCE</scope>
    <source>
        <strain evidence="3">KCTC 23430</strain>
    </source>
</reference>
<dbReference type="SUPFAM" id="SSF53474">
    <property type="entry name" value="alpha/beta-Hydrolases"/>
    <property type="match status" value="1"/>
</dbReference>
<protein>
    <submittedName>
        <fullName evidence="3">Haloalkane dehalogenase</fullName>
    </submittedName>
</protein>
<dbReference type="Pfam" id="PF00561">
    <property type="entry name" value="Abhydrolase_1"/>
    <property type="match status" value="1"/>
</dbReference>
<name>A0A918XEA9_9GAMM</name>
<dbReference type="PRINTS" id="PR00412">
    <property type="entry name" value="EPOXHYDRLASE"/>
</dbReference>